<dbReference type="eggNOG" id="KOG4177">
    <property type="taxonomic scope" value="Eukaryota"/>
</dbReference>
<evidence type="ECO:0000256" key="3">
    <source>
        <dbReference type="PROSITE-ProRule" id="PRU00023"/>
    </source>
</evidence>
<evidence type="ECO:0000313" key="6">
    <source>
        <dbReference type="Proteomes" id="UP000012174"/>
    </source>
</evidence>
<dbReference type="EMBL" id="KB705647">
    <property type="protein sequence ID" value="EMR71372.1"/>
    <property type="molecule type" value="Genomic_DNA"/>
</dbReference>
<gene>
    <name evidence="5" type="ORF">UCREL1_1572</name>
</gene>
<feature type="repeat" description="ANK" evidence="3">
    <location>
        <begin position="500"/>
        <end position="532"/>
    </location>
</feature>
<organism evidence="5 6">
    <name type="scientific">Eutypa lata (strain UCR-EL1)</name>
    <name type="common">Grapevine dieback disease fungus</name>
    <name type="synonym">Eutypa armeniacae</name>
    <dbReference type="NCBI Taxonomy" id="1287681"/>
    <lineage>
        <taxon>Eukaryota</taxon>
        <taxon>Fungi</taxon>
        <taxon>Dikarya</taxon>
        <taxon>Ascomycota</taxon>
        <taxon>Pezizomycotina</taxon>
        <taxon>Sordariomycetes</taxon>
        <taxon>Xylariomycetidae</taxon>
        <taxon>Xylariales</taxon>
        <taxon>Diatrypaceae</taxon>
        <taxon>Eutypa</taxon>
    </lineage>
</organism>
<sequence>MNYTIKSGSSTRSASRGGDRAGGGDRGERGERRMSIADGFERIVLGNHHSNNGAGSIASSGIHRTDTHSQSHHNNHNHSSHSNSNHHNHTNYPGASHSYSQNHTDSAADSLLAEDMDAFEPFKVVRFKADPAAQPRWTPRNTVGADNHSLRESLLSAVETRNAKLVEQLLDRGVTPNMGPHAHILNQAIAHHDTETVRILLLFGADPNAADARGVTPLFVSVEESSLEAATMLLKYGADPNLPSGHDQETPLTAAVVEDRFNLARALLAYGGDATHIVAGGDSLLMMAIRQRRSRRIVELLLDYGADANAKDLHGHTPMFEAIQSHRIEIVASLLNHRANPNLPGPKHMLWPAAGLPRILELLLARGADPKKAPGVMELATSENNVESVRVLLKAGVDANAKKDGIYTPLCSSIRDDRADIFDLLLANGADPNVPSAEYPTFKCVTHYRTQYLAPLVAAGADLNSPKGILETAVQCHNLEALDWLLDCGKVSPNDKAPRTGATALTTAIRENRPDLVELLLSRGADPNIRGENWPVCMAVKQPAILKRLLPALAEPRAFKGVMEMAVVANQLESVKLLLRAGVSVEDRNGGVFSPLTTSIREGHIEIVRYLLTEAGADVNAPGEHLPVVKALRRLQEEPAAQDETGKMYMDILELLLRHRADPNKMYRGHNGFFQGVENGSPDILRLLLKYCPVPDLVSRDDQGMTVLEVAASRGWQEGRSILLQAQQAAEATNGNGNGNGSANGSNPALAAAKTAAAANGAGSRASMGASSTMAMR</sequence>
<dbReference type="PROSITE" id="PS50297">
    <property type="entry name" value="ANK_REP_REGION"/>
    <property type="match status" value="3"/>
</dbReference>
<dbReference type="PANTHER" id="PTHR24198">
    <property type="entry name" value="ANKYRIN REPEAT AND PROTEIN KINASE DOMAIN-CONTAINING PROTEIN"/>
    <property type="match status" value="1"/>
</dbReference>
<dbReference type="InterPro" id="IPR002110">
    <property type="entry name" value="Ankyrin_rpt"/>
</dbReference>
<dbReference type="PROSITE" id="PS50088">
    <property type="entry name" value="ANK_REPEAT"/>
    <property type="match status" value="3"/>
</dbReference>
<feature type="compositionally biased region" description="Low complexity" evidence="4">
    <location>
        <begin position="49"/>
        <end position="62"/>
    </location>
</feature>
<keyword evidence="2 3" id="KW-0040">ANK repeat</keyword>
<dbReference type="Pfam" id="PF12796">
    <property type="entry name" value="Ank_2"/>
    <property type="match status" value="5"/>
</dbReference>
<reference evidence="6" key="1">
    <citation type="journal article" date="2013" name="Genome Announc.">
        <title>Draft genome sequence of the grapevine dieback fungus Eutypa lata UCR-EL1.</title>
        <authorList>
            <person name="Blanco-Ulate B."/>
            <person name="Rolshausen P.E."/>
            <person name="Cantu D."/>
        </authorList>
    </citation>
    <scope>NUCLEOTIDE SEQUENCE [LARGE SCALE GENOMIC DNA]</scope>
    <source>
        <strain evidence="6">UCR-EL1</strain>
    </source>
</reference>
<proteinExistence type="predicted"/>
<name>M7T435_EUTLA</name>
<feature type="repeat" description="ANK" evidence="3">
    <location>
        <begin position="213"/>
        <end position="245"/>
    </location>
</feature>
<dbReference type="PRINTS" id="PR01415">
    <property type="entry name" value="ANKYRIN"/>
</dbReference>
<dbReference type="PANTHER" id="PTHR24198:SF165">
    <property type="entry name" value="ANKYRIN REPEAT-CONTAINING PROTEIN-RELATED"/>
    <property type="match status" value="1"/>
</dbReference>
<dbReference type="OMA" id="MLWAIEA"/>
<feature type="region of interest" description="Disordered" evidence="4">
    <location>
        <begin position="1"/>
        <end position="33"/>
    </location>
</feature>
<feature type="compositionally biased region" description="Basic residues" evidence="4">
    <location>
        <begin position="70"/>
        <end position="89"/>
    </location>
</feature>
<dbReference type="Proteomes" id="UP000012174">
    <property type="component" value="Unassembled WGS sequence"/>
</dbReference>
<feature type="region of interest" description="Disordered" evidence="4">
    <location>
        <begin position="46"/>
        <end position="104"/>
    </location>
</feature>
<dbReference type="InterPro" id="IPR036770">
    <property type="entry name" value="Ankyrin_rpt-contain_sf"/>
</dbReference>
<dbReference type="AlphaFoldDB" id="M7T435"/>
<dbReference type="HOGENOM" id="CLU_014021_0_0_1"/>
<feature type="compositionally biased region" description="Low complexity" evidence="4">
    <location>
        <begin position="7"/>
        <end position="16"/>
    </location>
</feature>
<evidence type="ECO:0000256" key="1">
    <source>
        <dbReference type="ARBA" id="ARBA00022737"/>
    </source>
</evidence>
<keyword evidence="6" id="KW-1185">Reference proteome</keyword>
<accession>M7T435</accession>
<feature type="compositionally biased region" description="Basic and acidic residues" evidence="4">
    <location>
        <begin position="17"/>
        <end position="33"/>
    </location>
</feature>
<dbReference type="KEGG" id="ela:UCREL1_1572"/>
<feature type="repeat" description="ANK" evidence="3">
    <location>
        <begin position="280"/>
        <end position="313"/>
    </location>
</feature>
<protein>
    <submittedName>
        <fullName evidence="5">Putative ankyrin repeat domain containing protein</fullName>
    </submittedName>
</protein>
<dbReference type="Gene3D" id="1.25.40.20">
    <property type="entry name" value="Ankyrin repeat-containing domain"/>
    <property type="match status" value="3"/>
</dbReference>
<evidence type="ECO:0000256" key="4">
    <source>
        <dbReference type="SAM" id="MobiDB-lite"/>
    </source>
</evidence>
<feature type="compositionally biased region" description="Polar residues" evidence="4">
    <location>
        <begin position="90"/>
        <end position="104"/>
    </location>
</feature>
<dbReference type="SMART" id="SM00248">
    <property type="entry name" value="ANK"/>
    <property type="match status" value="13"/>
</dbReference>
<dbReference type="SUPFAM" id="SSF48403">
    <property type="entry name" value="Ankyrin repeat"/>
    <property type="match status" value="2"/>
</dbReference>
<keyword evidence="1" id="KW-0677">Repeat</keyword>
<dbReference type="OrthoDB" id="194358at2759"/>
<evidence type="ECO:0000313" key="5">
    <source>
        <dbReference type="EMBL" id="EMR71372.1"/>
    </source>
</evidence>
<evidence type="ECO:0000256" key="2">
    <source>
        <dbReference type="ARBA" id="ARBA00023043"/>
    </source>
</evidence>